<dbReference type="VEuPathDB" id="FungiDB:HGUI_03768"/>
<reference evidence="8" key="1">
    <citation type="submission" date="2016-11" db="EMBL/GenBank/DDBJ databases">
        <authorList>
            <person name="Guldener U."/>
        </authorList>
    </citation>
    <scope>NUCLEOTIDE SEQUENCE [LARGE SCALE GENOMIC DNA]</scope>
</reference>
<dbReference type="PANTHER" id="PTHR12608">
    <property type="entry name" value="TRANSMEMBRANE PROTEIN HTP-1 RELATED"/>
    <property type="match status" value="1"/>
</dbReference>
<feature type="chain" id="PRO_5017495021" description="GDT1 family protein" evidence="6">
    <location>
        <begin position="19"/>
        <end position="267"/>
    </location>
</feature>
<accession>A0A1L0D312</accession>
<dbReference type="InterPro" id="IPR049555">
    <property type="entry name" value="GDT1-like_CS"/>
</dbReference>
<keyword evidence="8" id="KW-1185">Reference proteome</keyword>
<evidence type="ECO:0000256" key="6">
    <source>
        <dbReference type="RuleBase" id="RU365102"/>
    </source>
</evidence>
<dbReference type="PROSITE" id="PS01214">
    <property type="entry name" value="UPF0016"/>
    <property type="match status" value="1"/>
</dbReference>
<dbReference type="GO" id="GO:0005794">
    <property type="term" value="C:Golgi apparatus"/>
    <property type="evidence" value="ECO:0007669"/>
    <property type="project" value="TreeGrafter"/>
</dbReference>
<keyword evidence="3 6" id="KW-0812">Transmembrane</keyword>
<dbReference type="Proteomes" id="UP000183365">
    <property type="component" value="Unassembled WGS sequence"/>
</dbReference>
<keyword evidence="5 6" id="KW-0472">Membrane</keyword>
<keyword evidence="4 6" id="KW-1133">Transmembrane helix</keyword>
<dbReference type="EMBL" id="FQNF01000116">
    <property type="protein sequence ID" value="SGZ41567.1"/>
    <property type="molecule type" value="Genomic_DNA"/>
</dbReference>
<dbReference type="GO" id="GO:0000329">
    <property type="term" value="C:fungal-type vacuole membrane"/>
    <property type="evidence" value="ECO:0007669"/>
    <property type="project" value="TreeGrafter"/>
</dbReference>
<dbReference type="GO" id="GO:0032472">
    <property type="term" value="P:Golgi calcium ion transport"/>
    <property type="evidence" value="ECO:0007669"/>
    <property type="project" value="TreeGrafter"/>
</dbReference>
<comment type="subcellular location">
    <subcellularLocation>
        <location evidence="1 6">Membrane</location>
        <topology evidence="1 6">Multi-pass membrane protein</topology>
    </subcellularLocation>
</comment>
<dbReference type="GO" id="GO:0015085">
    <property type="term" value="F:calcium ion transmembrane transporter activity"/>
    <property type="evidence" value="ECO:0007669"/>
    <property type="project" value="TreeGrafter"/>
</dbReference>
<feature type="transmembrane region" description="Helical" evidence="6">
    <location>
        <begin position="212"/>
        <end position="238"/>
    </location>
</feature>
<evidence type="ECO:0000313" key="8">
    <source>
        <dbReference type="Proteomes" id="UP000183365"/>
    </source>
</evidence>
<comment type="similarity">
    <text evidence="2 6">Belongs to the GDT1 family.</text>
</comment>
<dbReference type="Pfam" id="PF01169">
    <property type="entry name" value="GDT1"/>
    <property type="match status" value="2"/>
</dbReference>
<gene>
    <name evidence="7" type="ORF">HGUI_03768</name>
</gene>
<dbReference type="GO" id="GO:0005384">
    <property type="term" value="F:manganese ion transmembrane transporter activity"/>
    <property type="evidence" value="ECO:0007669"/>
    <property type="project" value="TreeGrafter"/>
</dbReference>
<evidence type="ECO:0000256" key="3">
    <source>
        <dbReference type="ARBA" id="ARBA00022692"/>
    </source>
</evidence>
<feature type="transmembrane region" description="Helical" evidence="6">
    <location>
        <begin position="34"/>
        <end position="59"/>
    </location>
</feature>
<evidence type="ECO:0000256" key="1">
    <source>
        <dbReference type="ARBA" id="ARBA00004141"/>
    </source>
</evidence>
<sequence length="267" mass="29505">MVYTFLILLLSLLPYISASPMEQSNDVKKQSSFTSFLLAISMILVSEIGDKTFLIAALMAMKHNKYTVFLASISSLAIMTLLSGIFGQAFTSFFPETLISWLASILFFIFGFKILKEAMEMDSDMGVEDELHEVEQDINNNDLNNSNNLMESGGVLKSQKNTNFFKFTNVVKDKINHLFSPLFIQVFVMVFLGEIGDRSQISTVVMAGSGNLWPVILGSILGHSFCSAIAVIFGVLLASRIKMKTVTLIGGALFIIFGFVYAYEALS</sequence>
<proteinExistence type="inferred from homology"/>
<evidence type="ECO:0000256" key="5">
    <source>
        <dbReference type="ARBA" id="ARBA00023136"/>
    </source>
</evidence>
<evidence type="ECO:0000256" key="4">
    <source>
        <dbReference type="ARBA" id="ARBA00022989"/>
    </source>
</evidence>
<dbReference type="AlphaFoldDB" id="A0A1L0D312"/>
<protein>
    <recommendedName>
        <fullName evidence="6">GDT1 family protein</fullName>
    </recommendedName>
</protein>
<feature type="signal peptide" evidence="6">
    <location>
        <begin position="1"/>
        <end position="18"/>
    </location>
</feature>
<evidence type="ECO:0000313" key="7">
    <source>
        <dbReference type="EMBL" id="SGZ41567.1"/>
    </source>
</evidence>
<feature type="transmembrane region" description="Helical" evidence="6">
    <location>
        <begin position="66"/>
        <end position="86"/>
    </location>
</feature>
<feature type="transmembrane region" description="Helical" evidence="6">
    <location>
        <begin position="98"/>
        <end position="115"/>
    </location>
</feature>
<keyword evidence="6" id="KW-0732">Signal</keyword>
<feature type="transmembrane region" description="Helical" evidence="6">
    <location>
        <begin position="245"/>
        <end position="263"/>
    </location>
</feature>
<name>A0A1L0D312_9ASCO</name>
<dbReference type="OrthoDB" id="442680at2759"/>
<dbReference type="GO" id="GO:0032468">
    <property type="term" value="P:Golgi calcium ion homeostasis"/>
    <property type="evidence" value="ECO:0007669"/>
    <property type="project" value="TreeGrafter"/>
</dbReference>
<dbReference type="InterPro" id="IPR001727">
    <property type="entry name" value="GDT1-like"/>
</dbReference>
<feature type="transmembrane region" description="Helical" evidence="6">
    <location>
        <begin position="175"/>
        <end position="192"/>
    </location>
</feature>
<dbReference type="PANTHER" id="PTHR12608:SF1">
    <property type="entry name" value="TRANSMEMBRANE PROTEIN 165"/>
    <property type="match status" value="1"/>
</dbReference>
<evidence type="ECO:0000256" key="2">
    <source>
        <dbReference type="ARBA" id="ARBA00009190"/>
    </source>
</evidence>
<organism evidence="7 8">
    <name type="scientific">Hanseniaspora guilliermondii</name>
    <dbReference type="NCBI Taxonomy" id="56406"/>
    <lineage>
        <taxon>Eukaryota</taxon>
        <taxon>Fungi</taxon>
        <taxon>Dikarya</taxon>
        <taxon>Ascomycota</taxon>
        <taxon>Saccharomycotina</taxon>
        <taxon>Saccharomycetes</taxon>
        <taxon>Saccharomycodales</taxon>
        <taxon>Saccharomycodaceae</taxon>
        <taxon>Hanseniaspora</taxon>
    </lineage>
</organism>